<proteinExistence type="inferred from homology"/>
<dbReference type="GO" id="GO:0043165">
    <property type="term" value="P:Gram-negative-bacterium-type cell outer membrane assembly"/>
    <property type="evidence" value="ECO:0007669"/>
    <property type="project" value="UniProtKB-UniRule"/>
</dbReference>
<keyword evidence="1" id="KW-0998">Cell outer membrane</keyword>
<organism evidence="3 4">
    <name type="scientific">Tianweitania populi</name>
    <dbReference type="NCBI Taxonomy" id="1607949"/>
    <lineage>
        <taxon>Bacteria</taxon>
        <taxon>Pseudomonadati</taxon>
        <taxon>Pseudomonadota</taxon>
        <taxon>Alphaproteobacteria</taxon>
        <taxon>Hyphomicrobiales</taxon>
        <taxon>Phyllobacteriaceae</taxon>
        <taxon>Tianweitania</taxon>
    </lineage>
</organism>
<dbReference type="InterPro" id="IPR007543">
    <property type="entry name" value="LptD_C"/>
</dbReference>
<feature type="chain" id="PRO_5035348380" description="LPS-assembly protein LptD" evidence="1">
    <location>
        <begin position="35"/>
        <end position="795"/>
    </location>
</feature>
<keyword evidence="1" id="KW-0732">Signal</keyword>
<comment type="similarity">
    <text evidence="1">Belongs to the LptD family.</text>
</comment>
<feature type="signal peptide" evidence="1">
    <location>
        <begin position="1"/>
        <end position="34"/>
    </location>
</feature>
<dbReference type="InterPro" id="IPR050218">
    <property type="entry name" value="LptD"/>
</dbReference>
<keyword evidence="4" id="KW-1185">Reference proteome</keyword>
<dbReference type="GO" id="GO:1990351">
    <property type="term" value="C:transporter complex"/>
    <property type="evidence" value="ECO:0007669"/>
    <property type="project" value="TreeGrafter"/>
</dbReference>
<keyword evidence="1" id="KW-0472">Membrane</keyword>
<dbReference type="Proteomes" id="UP000630142">
    <property type="component" value="Unassembled WGS sequence"/>
</dbReference>
<comment type="function">
    <text evidence="1">Involved in the assembly of lipopolysaccharide (LPS) at the surface of the outer membrane.</text>
</comment>
<dbReference type="SUPFAM" id="SSF56935">
    <property type="entry name" value="Porins"/>
    <property type="match status" value="1"/>
</dbReference>
<name>A0A8J3GKG0_9HYPH</name>
<evidence type="ECO:0000313" key="3">
    <source>
        <dbReference type="EMBL" id="GHD07048.1"/>
    </source>
</evidence>
<comment type="subcellular location">
    <subcellularLocation>
        <location evidence="1">Cell outer membrane</location>
    </subcellularLocation>
</comment>
<evidence type="ECO:0000256" key="1">
    <source>
        <dbReference type="HAMAP-Rule" id="MF_01411"/>
    </source>
</evidence>
<dbReference type="AlphaFoldDB" id="A0A8J3GKG0"/>
<feature type="domain" description="LptD C-terminal" evidence="2">
    <location>
        <begin position="309"/>
        <end position="723"/>
    </location>
</feature>
<dbReference type="EMBL" id="BMZQ01000001">
    <property type="protein sequence ID" value="GHD07048.1"/>
    <property type="molecule type" value="Genomic_DNA"/>
</dbReference>
<dbReference type="PANTHER" id="PTHR30189">
    <property type="entry name" value="LPS-ASSEMBLY PROTEIN"/>
    <property type="match status" value="1"/>
</dbReference>
<protein>
    <recommendedName>
        <fullName evidence="1">LPS-assembly protein LptD</fullName>
    </recommendedName>
</protein>
<dbReference type="Pfam" id="PF04453">
    <property type="entry name" value="LptD"/>
    <property type="match status" value="1"/>
</dbReference>
<sequence length="795" mass="87476" precursor="true">MRGATVSSARLKRLLSASALGCIMAVTPLGLASAQTVEETAVRNRIPEGGQMLLEADTLVYDNDKQTVTAVGGVQIDYNNNRVVAQRVAYNRATGRLVASGNVQAIDQSGNVIYSDRIDVTDDFRDGFVNALRIETPDKTYFAAESAERRDGVVTTFNQGVYTACEPCEDKPEKPPIWRVKAQKIIWNGQTKVVRFERARFEMFGFPIAYLPAFEVADPTVKQKSGFLFPTFGYKDELGFSAAVPYYVALNPSYDLTITPRGYTRQGFMGEAEFRRRFDNGGFNLRVAGINQADPDAFDANTVDADEEFRGAVTSSGAFSINPRWTFGWDILAQTDKNFAYTYGLDRYASYVHRSEVYLTGLNDRNYFDLRAMKFQVQEEVLNSDPNSVSQKQPWVLPSFDYSITPDEPIAGGELSVDVNVQGISRDRLAIDDYPDFAGIVPNVIDGQNIRGIDGNTGRATAQAEWRRTLITPGGLALTPLLQVRGDGIYTSYEDNTIAAIEAQSAASDIRDQYWRGMATAGLEARYPVLFTTANSSHVIEPMAQLLIRPDERYAGTLGIPNEDAQSLVFDATSLFETDKFSGYDRVEGGTRANLGIRYSGTFSNGWTTNAIIGQSYHLAGLNSYSTADLVSAGAYSGLESDRSDYVAQFGVGSPLGFSGAVGGRFDEDTLEMRRGEVKLGYTTAPLTVTGQYAFIQKQPLYGFSEDRHEVTVGARAKVAENWSVFGSAIYDFQSEVVVRDSIGFAYDDECFTFALALNESREIDDPDDVERGVGFNLTFRTIGDFGKVNRGGLN</sequence>
<reference evidence="3" key="2">
    <citation type="submission" date="2020-09" db="EMBL/GenBank/DDBJ databases">
        <authorList>
            <person name="Sun Q."/>
            <person name="Kim S."/>
        </authorList>
    </citation>
    <scope>NUCLEOTIDE SEQUENCE</scope>
    <source>
        <strain evidence="3">KCTC 42249</strain>
    </source>
</reference>
<comment type="subunit">
    <text evidence="1">Component of the lipopolysaccharide transport and assembly complex.</text>
</comment>
<reference evidence="3" key="1">
    <citation type="journal article" date="2014" name="Int. J. Syst. Evol. Microbiol.">
        <title>Complete genome sequence of Corynebacterium casei LMG S-19264T (=DSM 44701T), isolated from a smear-ripened cheese.</title>
        <authorList>
            <consortium name="US DOE Joint Genome Institute (JGI-PGF)"/>
            <person name="Walter F."/>
            <person name="Albersmeier A."/>
            <person name="Kalinowski J."/>
            <person name="Ruckert C."/>
        </authorList>
    </citation>
    <scope>NUCLEOTIDE SEQUENCE</scope>
    <source>
        <strain evidence="3">KCTC 42249</strain>
    </source>
</reference>
<evidence type="ECO:0000259" key="2">
    <source>
        <dbReference type="Pfam" id="PF04453"/>
    </source>
</evidence>
<dbReference type="PANTHER" id="PTHR30189:SF1">
    <property type="entry name" value="LPS-ASSEMBLY PROTEIN LPTD"/>
    <property type="match status" value="1"/>
</dbReference>
<dbReference type="GO" id="GO:0015920">
    <property type="term" value="P:lipopolysaccharide transport"/>
    <property type="evidence" value="ECO:0007669"/>
    <property type="project" value="InterPro"/>
</dbReference>
<comment type="caution">
    <text evidence="3">The sequence shown here is derived from an EMBL/GenBank/DDBJ whole genome shotgun (WGS) entry which is preliminary data.</text>
</comment>
<dbReference type="GO" id="GO:0009279">
    <property type="term" value="C:cell outer membrane"/>
    <property type="evidence" value="ECO:0007669"/>
    <property type="project" value="UniProtKB-SubCell"/>
</dbReference>
<gene>
    <name evidence="1 3" type="primary">lptD</name>
    <name evidence="3" type="ORF">GCM10016234_05060</name>
</gene>
<accession>A0A8J3GKG0</accession>
<dbReference type="HAMAP" id="MF_01411">
    <property type="entry name" value="LPS_assembly_LptD"/>
    <property type="match status" value="1"/>
</dbReference>
<comment type="caution">
    <text evidence="1">Lacks conserved residue(s) required for the propagation of feature annotation.</text>
</comment>
<evidence type="ECO:0000313" key="4">
    <source>
        <dbReference type="Proteomes" id="UP000630142"/>
    </source>
</evidence>
<dbReference type="InterPro" id="IPR020889">
    <property type="entry name" value="LipoPS_assembly_LptD"/>
</dbReference>
<dbReference type="Gene3D" id="2.60.450.10">
    <property type="entry name" value="Lipopolysaccharide (LPS) transport protein A like domain"/>
    <property type="match status" value="1"/>
</dbReference>